<comment type="caution">
    <text evidence="9">The sequence shown here is derived from an EMBL/GenBank/DDBJ whole genome shotgun (WGS) entry which is preliminary data.</text>
</comment>
<accession>A0AAW2YPD2</accession>
<dbReference type="InterPro" id="IPR013471">
    <property type="entry name" value="RNase_Z/BN"/>
</dbReference>
<name>A0AAW2YPD2_9EUKA</name>
<dbReference type="Gene3D" id="3.60.15.10">
    <property type="entry name" value="Ribonuclease Z/Hydroxyacylglutathione hydrolase-like"/>
    <property type="match status" value="1"/>
</dbReference>
<reference evidence="9 10" key="1">
    <citation type="submission" date="2024-03" db="EMBL/GenBank/DDBJ databases">
        <title>The Acrasis kona genome and developmental transcriptomes reveal deep origins of eukaryotic multicellular pathways.</title>
        <authorList>
            <person name="Sheikh S."/>
            <person name="Fu C.-J."/>
            <person name="Brown M.W."/>
            <person name="Baldauf S.L."/>
        </authorList>
    </citation>
    <scope>NUCLEOTIDE SEQUENCE [LARGE SCALE GENOMIC DNA]</scope>
    <source>
        <strain evidence="9 10">ATCC MYA-3509</strain>
    </source>
</reference>
<protein>
    <submittedName>
        <fullName evidence="9">Uncharacterized protein</fullName>
    </submittedName>
</protein>
<proteinExistence type="inferred from homology"/>
<evidence type="ECO:0000256" key="2">
    <source>
        <dbReference type="ARBA" id="ARBA00011738"/>
    </source>
</evidence>
<dbReference type="AlphaFoldDB" id="A0AAW2YPD2"/>
<keyword evidence="5" id="KW-0479">Metal-binding</keyword>
<keyword evidence="6" id="KW-0255">Endonuclease</keyword>
<keyword evidence="8" id="KW-0862">Zinc</keyword>
<evidence type="ECO:0000256" key="6">
    <source>
        <dbReference type="ARBA" id="ARBA00022759"/>
    </source>
</evidence>
<dbReference type="Proteomes" id="UP001431209">
    <property type="component" value="Unassembled WGS sequence"/>
</dbReference>
<evidence type="ECO:0000256" key="3">
    <source>
        <dbReference type="ARBA" id="ARBA00022694"/>
    </source>
</evidence>
<keyword evidence="7" id="KW-0378">Hydrolase</keyword>
<evidence type="ECO:0000256" key="8">
    <source>
        <dbReference type="ARBA" id="ARBA00022833"/>
    </source>
</evidence>
<evidence type="ECO:0000313" key="9">
    <source>
        <dbReference type="EMBL" id="KAL0479238.1"/>
    </source>
</evidence>
<dbReference type="GO" id="GO:0005634">
    <property type="term" value="C:nucleus"/>
    <property type="evidence" value="ECO:0007669"/>
    <property type="project" value="TreeGrafter"/>
</dbReference>
<dbReference type="Pfam" id="PF23023">
    <property type="entry name" value="Anti-Pycsar_Apyc1"/>
    <property type="match status" value="1"/>
</dbReference>
<dbReference type="HAMAP" id="MF_01818">
    <property type="entry name" value="RNase_Z_BN"/>
    <property type="match status" value="1"/>
</dbReference>
<evidence type="ECO:0000256" key="5">
    <source>
        <dbReference type="ARBA" id="ARBA00022723"/>
    </source>
</evidence>
<dbReference type="EMBL" id="JAOPGA020000516">
    <property type="protein sequence ID" value="KAL0479238.1"/>
    <property type="molecule type" value="Genomic_DNA"/>
</dbReference>
<evidence type="ECO:0000256" key="7">
    <source>
        <dbReference type="ARBA" id="ARBA00022801"/>
    </source>
</evidence>
<dbReference type="CDD" id="cd07717">
    <property type="entry name" value="RNaseZ_ZiPD-like_MBL-fold"/>
    <property type="match status" value="1"/>
</dbReference>
<keyword evidence="3" id="KW-0819">tRNA processing</keyword>
<evidence type="ECO:0000256" key="4">
    <source>
        <dbReference type="ARBA" id="ARBA00022722"/>
    </source>
</evidence>
<dbReference type="InterPro" id="IPR036866">
    <property type="entry name" value="RibonucZ/Hydroxyglut_hydro"/>
</dbReference>
<dbReference type="PANTHER" id="PTHR46018">
    <property type="entry name" value="ZINC PHOSPHODIESTERASE ELAC PROTEIN 1"/>
    <property type="match status" value="1"/>
</dbReference>
<sequence length="317" mass="36089">MFDCGEGTTRQLIICNNVSPRNLRHIFITHLHSDHYFGVPNMLYFLSSQDCDFDKTIHLYGPLGIKKYIRNALGSTHNSQKMMANLIIKELVGPRTSKEHVQSYMKHLPRKLPFENSKDNIKDLIYRDESMSCYNVTTIGNNVIQAAEIDHLRAFCVGYVIKEEDRRGAINAELLQSKYNLKPGKEYGLLKSGQDIVLDDANKTIIRSSEVCEPTVEGKKLVILGDTSNPYNISGIARNCDMLVHESTFEDEMKDECISRGHSTPTMAARFARDVNAKKLIITHFSNRYKDTQKLLGQARRTFNNTEAANDFDLFDV</sequence>
<keyword evidence="10" id="KW-1185">Reference proteome</keyword>
<dbReference type="PANTHER" id="PTHR46018:SF2">
    <property type="entry name" value="ZINC PHOSPHODIESTERASE ELAC PROTEIN 1"/>
    <property type="match status" value="1"/>
</dbReference>
<comment type="subunit">
    <text evidence="2">Homodimer.</text>
</comment>
<dbReference type="SUPFAM" id="SSF56281">
    <property type="entry name" value="Metallo-hydrolase/oxidoreductase"/>
    <property type="match status" value="1"/>
</dbReference>
<comment type="cofactor">
    <cofactor evidence="1">
        <name>Zn(2+)</name>
        <dbReference type="ChEBI" id="CHEBI:29105"/>
    </cofactor>
</comment>
<evidence type="ECO:0000313" key="10">
    <source>
        <dbReference type="Proteomes" id="UP001431209"/>
    </source>
</evidence>
<keyword evidence="4" id="KW-0540">Nuclease</keyword>
<dbReference type="GO" id="GO:0046872">
    <property type="term" value="F:metal ion binding"/>
    <property type="evidence" value="ECO:0007669"/>
    <property type="project" value="UniProtKB-KW"/>
</dbReference>
<organism evidence="9 10">
    <name type="scientific">Acrasis kona</name>
    <dbReference type="NCBI Taxonomy" id="1008807"/>
    <lineage>
        <taxon>Eukaryota</taxon>
        <taxon>Discoba</taxon>
        <taxon>Heterolobosea</taxon>
        <taxon>Tetramitia</taxon>
        <taxon>Eutetramitia</taxon>
        <taxon>Acrasidae</taxon>
        <taxon>Acrasis</taxon>
    </lineage>
</organism>
<gene>
    <name evidence="9" type="ORF">AKO1_008053</name>
</gene>
<evidence type="ECO:0000256" key="1">
    <source>
        <dbReference type="ARBA" id="ARBA00001947"/>
    </source>
</evidence>
<dbReference type="GO" id="GO:0042781">
    <property type="term" value="F:3'-tRNA processing endoribonuclease activity"/>
    <property type="evidence" value="ECO:0007669"/>
    <property type="project" value="TreeGrafter"/>
</dbReference>